<dbReference type="InterPro" id="IPR013658">
    <property type="entry name" value="SGL"/>
</dbReference>
<keyword evidence="2" id="KW-0479">Metal-binding</keyword>
<dbReference type="InterPro" id="IPR005511">
    <property type="entry name" value="SMP-30"/>
</dbReference>
<proteinExistence type="predicted"/>
<reference evidence="4" key="1">
    <citation type="journal article" date="2014" name="Int. J. Syst. Evol. Microbiol.">
        <title>Complete genome sequence of Corynebacterium casei LMG S-19264T (=DSM 44701T), isolated from a smear-ripened cheese.</title>
        <authorList>
            <consortium name="US DOE Joint Genome Institute (JGI-PGF)"/>
            <person name="Walter F."/>
            <person name="Albersmeier A."/>
            <person name="Kalinowski J."/>
            <person name="Ruckert C."/>
        </authorList>
    </citation>
    <scope>NUCLEOTIDE SEQUENCE</scope>
    <source>
        <strain evidence="4">CGMCC 4.7679</strain>
    </source>
</reference>
<comment type="caution">
    <text evidence="4">The sequence shown here is derived from an EMBL/GenBank/DDBJ whole genome shotgun (WGS) entry which is preliminary data.</text>
</comment>
<dbReference type="Pfam" id="PF08450">
    <property type="entry name" value="SGL"/>
    <property type="match status" value="1"/>
</dbReference>
<dbReference type="PRINTS" id="PR01790">
    <property type="entry name" value="SMP30FAMILY"/>
</dbReference>
<dbReference type="Gene3D" id="2.120.10.30">
    <property type="entry name" value="TolB, C-terminal domain"/>
    <property type="match status" value="1"/>
</dbReference>
<feature type="active site" description="Proton donor/acceptor" evidence="1">
    <location>
        <position position="200"/>
    </location>
</feature>
<keyword evidence="5" id="KW-1185">Reference proteome</keyword>
<accession>A0A8H9MBY4</accession>
<dbReference type="PANTHER" id="PTHR47572:SF5">
    <property type="entry name" value="BLR2277 PROTEIN"/>
    <property type="match status" value="1"/>
</dbReference>
<dbReference type="RefSeq" id="WP_145932897.1">
    <property type="nucleotide sequence ID" value="NZ_BNAV01000007.1"/>
</dbReference>
<feature type="binding site" evidence="2">
    <location>
        <position position="200"/>
    </location>
    <ligand>
        <name>a divalent metal cation</name>
        <dbReference type="ChEBI" id="CHEBI:60240"/>
    </ligand>
</feature>
<evidence type="ECO:0000256" key="1">
    <source>
        <dbReference type="PIRSR" id="PIRSR605511-1"/>
    </source>
</evidence>
<name>A0A8H9MBY4_9PSEU</name>
<protein>
    <submittedName>
        <fullName evidence="4">Gluconolactonase</fullName>
    </submittedName>
</protein>
<organism evidence="4 5">
    <name type="scientific">Amycolatopsis bartoniae</name>
    <dbReference type="NCBI Taxonomy" id="941986"/>
    <lineage>
        <taxon>Bacteria</taxon>
        <taxon>Bacillati</taxon>
        <taxon>Actinomycetota</taxon>
        <taxon>Actinomycetes</taxon>
        <taxon>Pseudonocardiales</taxon>
        <taxon>Pseudonocardiaceae</taxon>
        <taxon>Amycolatopsis</taxon>
    </lineage>
</organism>
<dbReference type="InterPro" id="IPR051262">
    <property type="entry name" value="SMP-30/CGR1_Lactonase"/>
</dbReference>
<dbReference type="SUPFAM" id="SSF63829">
    <property type="entry name" value="Calcium-dependent phosphotriesterase"/>
    <property type="match status" value="1"/>
</dbReference>
<keyword evidence="2" id="KW-0862">Zinc</keyword>
<dbReference type="AlphaFoldDB" id="A0A8H9MBY4"/>
<evidence type="ECO:0000259" key="3">
    <source>
        <dbReference type="Pfam" id="PF08450"/>
    </source>
</evidence>
<dbReference type="InterPro" id="IPR011042">
    <property type="entry name" value="6-blade_b-propeller_TolB-like"/>
</dbReference>
<feature type="binding site" evidence="2">
    <location>
        <position position="108"/>
    </location>
    <ligand>
        <name>substrate</name>
    </ligand>
</feature>
<dbReference type="OrthoDB" id="2633250at2"/>
<evidence type="ECO:0000313" key="4">
    <source>
        <dbReference type="EMBL" id="GHF68171.1"/>
    </source>
</evidence>
<dbReference type="Proteomes" id="UP000658656">
    <property type="component" value="Unassembled WGS sequence"/>
</dbReference>
<reference evidence="4" key="2">
    <citation type="submission" date="2020-09" db="EMBL/GenBank/DDBJ databases">
        <authorList>
            <person name="Sun Q."/>
            <person name="Zhou Y."/>
        </authorList>
    </citation>
    <scope>NUCLEOTIDE SEQUENCE</scope>
    <source>
        <strain evidence="4">CGMCC 4.7679</strain>
    </source>
</reference>
<feature type="domain" description="SMP-30/Gluconolactonase/LRE-like region" evidence="3">
    <location>
        <begin position="13"/>
        <end position="259"/>
    </location>
</feature>
<dbReference type="EMBL" id="BNAV01000007">
    <property type="protein sequence ID" value="GHF68171.1"/>
    <property type="molecule type" value="Genomic_DNA"/>
</dbReference>
<sequence>MPEIRLLASGIGFTEGPLWTSDGRLLVTSVSRGQVLELDHRTGAVVRRIETGGGPNGLAADEHGRVWVAQNGGSVRRSSSRRAAAPGLQTLLGDTVLDAVGTGLRAPNDLVCGPDGRIWFTDPGSPHEEGPGQVYAYDPRGGGLEVLADGIDFPNGLAFDLDGVQLFVAATRERRLLRYRWDGRALRRAGVFAELPGGPDGLAFDAEGRLYAALPDADQIAVTDADGGPLTPIRFPEGTFPTNLCFAGPARDTLVVTAAKGGRVLALDDVANGPRHLVPAASRSFEARRA</sequence>
<dbReference type="GO" id="GO:0046872">
    <property type="term" value="F:metal ion binding"/>
    <property type="evidence" value="ECO:0007669"/>
    <property type="project" value="UniProtKB-KW"/>
</dbReference>
<dbReference type="PANTHER" id="PTHR47572">
    <property type="entry name" value="LIPOPROTEIN-RELATED"/>
    <property type="match status" value="1"/>
</dbReference>
<evidence type="ECO:0000256" key="2">
    <source>
        <dbReference type="PIRSR" id="PIRSR605511-2"/>
    </source>
</evidence>
<feature type="binding site" evidence="2">
    <location>
        <position position="155"/>
    </location>
    <ligand>
        <name>a divalent metal cation</name>
        <dbReference type="ChEBI" id="CHEBI:60240"/>
    </ligand>
</feature>
<gene>
    <name evidence="4" type="ORF">GCM10017566_47490</name>
</gene>
<evidence type="ECO:0000313" key="5">
    <source>
        <dbReference type="Proteomes" id="UP000658656"/>
    </source>
</evidence>
<comment type="cofactor">
    <cofactor evidence="2">
        <name>Zn(2+)</name>
        <dbReference type="ChEBI" id="CHEBI:29105"/>
    </cofactor>
    <text evidence="2">Binds 1 divalent metal cation per subunit.</text>
</comment>